<keyword evidence="3 5" id="KW-0687">Ribonucleoprotein</keyword>
<dbReference type="Proteomes" id="UP000062768">
    <property type="component" value="Chromosome I"/>
</dbReference>
<evidence type="ECO:0000256" key="5">
    <source>
        <dbReference type="HAMAP-Rule" id="MF_00410"/>
    </source>
</evidence>
<evidence type="ECO:0000313" key="8">
    <source>
        <dbReference type="EMBL" id="CEL25377.1"/>
    </source>
</evidence>
<dbReference type="SMART" id="SM01380">
    <property type="entry name" value="Ribosomal_L31e"/>
    <property type="match status" value="1"/>
</dbReference>
<evidence type="ECO:0000256" key="4">
    <source>
        <dbReference type="ARBA" id="ARBA00035230"/>
    </source>
</evidence>
<evidence type="ECO:0000256" key="2">
    <source>
        <dbReference type="ARBA" id="ARBA00022980"/>
    </source>
</evidence>
<dbReference type="CDD" id="cd00463">
    <property type="entry name" value="Ribosomal_L31e"/>
    <property type="match status" value="1"/>
</dbReference>
<keyword evidence="10" id="KW-1185">Reference proteome</keyword>
<protein>
    <recommendedName>
        <fullName evidence="4 5">Large ribosomal subunit protein eL31</fullName>
    </recommendedName>
</protein>
<dbReference type="OrthoDB" id="10127at2157"/>
<dbReference type="GO" id="GO:0022625">
    <property type="term" value="C:cytosolic large ribosomal subunit"/>
    <property type="evidence" value="ECO:0007669"/>
    <property type="project" value="TreeGrafter"/>
</dbReference>
<dbReference type="STRING" id="2162.BRM9_0705"/>
<dbReference type="EMBL" id="LN515531">
    <property type="protein sequence ID" value="CEA13019.1"/>
    <property type="molecule type" value="Genomic_DNA"/>
</dbReference>
<dbReference type="AlphaFoldDB" id="A0A090I2C8"/>
<evidence type="ECO:0000313" key="7">
    <source>
        <dbReference type="EMBL" id="CEA13019.1"/>
    </source>
</evidence>
<dbReference type="GO" id="GO:0003735">
    <property type="term" value="F:structural constituent of ribosome"/>
    <property type="evidence" value="ECO:0007669"/>
    <property type="project" value="InterPro"/>
</dbReference>
<dbReference type="EMBL" id="CP006933">
    <property type="protein sequence ID" value="AIS31525.1"/>
    <property type="molecule type" value="Genomic_DNA"/>
</dbReference>
<dbReference type="EMBL" id="LN734822">
    <property type="protein sequence ID" value="CEL25377.1"/>
    <property type="molecule type" value="Genomic_DNA"/>
</dbReference>
<reference evidence="9" key="4">
    <citation type="submission" date="2020-10" db="EMBL/GenBank/DDBJ databases">
        <title>Dehalococcoides mccartyi of a TCE/Cr reducing biochatode.</title>
        <authorList>
            <person name="Matturro B."/>
        </authorList>
    </citation>
    <scope>NUCLEOTIDE SEQUENCE</scope>
    <source>
        <strain evidence="9">Bin2</strain>
    </source>
</reference>
<dbReference type="SUPFAM" id="SSF54575">
    <property type="entry name" value="Ribosomal protein L31e"/>
    <property type="match status" value="1"/>
</dbReference>
<dbReference type="GeneID" id="82850786"/>
<comment type="similarity">
    <text evidence="1 5">Belongs to the eukaryotic ribosomal protein eL31 family.</text>
</comment>
<dbReference type="RefSeq" id="WP_048072285.1">
    <property type="nucleotide sequence ID" value="NZ_CALCVY010000216.1"/>
</dbReference>
<dbReference type="HAMAP" id="MF_00410">
    <property type="entry name" value="Ribosomal_eL31"/>
    <property type="match status" value="1"/>
</dbReference>
<dbReference type="InterPro" id="IPR023621">
    <property type="entry name" value="Ribosomal_eL31_dom_sf"/>
</dbReference>
<reference evidence="7" key="2">
    <citation type="submission" date="2014-08" db="EMBL/GenBank/DDBJ databases">
        <authorList>
            <person name="Wibberg D."/>
        </authorList>
    </citation>
    <scope>NUCLEOTIDE SEQUENCE</scope>
</reference>
<dbReference type="PATRIC" id="fig|2162.10.peg.1817"/>
<evidence type="ECO:0000313" key="10">
    <source>
        <dbReference type="Proteomes" id="UP000062768"/>
    </source>
</evidence>
<proteinExistence type="inferred from homology"/>
<organism evidence="7">
    <name type="scientific">Methanobacterium formicicum</name>
    <dbReference type="NCBI Taxonomy" id="2162"/>
    <lineage>
        <taxon>Archaea</taxon>
        <taxon>Methanobacteriati</taxon>
        <taxon>Methanobacteriota</taxon>
        <taxon>Methanomada group</taxon>
        <taxon>Methanobacteria</taxon>
        <taxon>Methanobacteriales</taxon>
        <taxon>Methanobacteriaceae</taxon>
        <taxon>Methanobacterium</taxon>
    </lineage>
</organism>
<evidence type="ECO:0000313" key="9">
    <source>
        <dbReference type="EMBL" id="MBF4475068.1"/>
    </source>
</evidence>
<evidence type="ECO:0000256" key="1">
    <source>
        <dbReference type="ARBA" id="ARBA00010808"/>
    </source>
</evidence>
<dbReference type="KEGG" id="mfc:BRM9_0705"/>
<dbReference type="Pfam" id="PF01198">
    <property type="entry name" value="Ribosomal_L31e"/>
    <property type="match status" value="1"/>
</dbReference>
<dbReference type="NCBIfam" id="NF002258">
    <property type="entry name" value="PRK01192.1-1"/>
    <property type="match status" value="1"/>
</dbReference>
<accession>A0A090I2C8</accession>
<keyword evidence="2 5" id="KW-0689">Ribosomal protein</keyword>
<dbReference type="GO" id="GO:0002181">
    <property type="term" value="P:cytoplasmic translation"/>
    <property type="evidence" value="ECO:0007669"/>
    <property type="project" value="TreeGrafter"/>
</dbReference>
<evidence type="ECO:0000313" key="6">
    <source>
        <dbReference type="EMBL" id="AIS31525.1"/>
    </source>
</evidence>
<dbReference type="Proteomes" id="UP000029661">
    <property type="component" value="Chromosome"/>
</dbReference>
<dbReference type="PANTHER" id="PTHR10956">
    <property type="entry name" value="60S RIBOSOMAL PROTEIN L31"/>
    <property type="match status" value="1"/>
</dbReference>
<dbReference type="PANTHER" id="PTHR10956:SF0">
    <property type="entry name" value="60S RIBOSOMAL PROTEIN L31"/>
    <property type="match status" value="1"/>
</dbReference>
<dbReference type="EMBL" id="JADIIL010000022">
    <property type="protein sequence ID" value="MBF4475068.1"/>
    <property type="molecule type" value="Genomic_DNA"/>
</dbReference>
<dbReference type="Proteomes" id="UP000606900">
    <property type="component" value="Unassembled WGS sequence"/>
</dbReference>
<evidence type="ECO:0000256" key="3">
    <source>
        <dbReference type="ARBA" id="ARBA00023274"/>
    </source>
</evidence>
<name>A0A090I2C8_METFO</name>
<gene>
    <name evidence="5" type="primary">rpl31e</name>
    <name evidence="6" type="ORF">BRM9_0705</name>
    <name evidence="7" type="ORF">DSM1535_0658</name>
    <name evidence="9" type="ORF">ISP06_06310</name>
    <name evidence="8" type="ORF">MB9_1742</name>
</gene>
<dbReference type="Gene3D" id="3.10.440.10">
    <property type="match status" value="1"/>
</dbReference>
<sequence length="81" mass="9346">MERVYVIPLRDAKTAPRTKRSPKATRVVREFIQKHMKSDDVKMDSSVNEKIWERGIQKIPPKIKVKATKDEDGSVLVTLVQ</sequence>
<reference evidence="8" key="3">
    <citation type="submission" date="2014-09" db="EMBL/GenBank/DDBJ databases">
        <authorList>
            <person name="Bishop-Lilly K.A."/>
            <person name="Broomall S.M."/>
            <person name="Chain P.S."/>
            <person name="Chertkov O."/>
            <person name="Coyne S.R."/>
            <person name="Daligault H.E."/>
            <person name="Davenport K.W."/>
            <person name="Erkkila T."/>
            <person name="Frey K.G."/>
            <person name="Gibbons H.S."/>
            <person name="Gu W."/>
            <person name="Jaissle J."/>
            <person name="Johnson S.L."/>
            <person name="Koroleva G.I."/>
            <person name="Ladner J.T."/>
            <person name="Lo C.-C."/>
            <person name="Minogue T.D."/>
            <person name="Munk C."/>
            <person name="Palacios G.F."/>
            <person name="Redden C.L."/>
            <person name="Rosenzweig C.N."/>
            <person name="Scholz M.B."/>
            <person name="Teshima H."/>
            <person name="Xu Y."/>
        </authorList>
    </citation>
    <scope>NUCLEOTIDE SEQUENCE</scope>
    <source>
        <strain evidence="8">Mb9</strain>
    </source>
</reference>
<dbReference type="KEGG" id="mfi:DSM1535_0658"/>
<reference evidence="6" key="1">
    <citation type="submission" date="2013-12" db="EMBL/GenBank/DDBJ databases">
        <title>The complete genome sequence of Methanobacterium sp. BRM9.</title>
        <authorList>
            <consortium name="Pastoral Greenhouse Gas Research Consortium"/>
            <person name="Kelly W.J."/>
            <person name="Leahy S.C."/>
            <person name="Perry R."/>
            <person name="Li D."/>
            <person name="Altermann E."/>
            <person name="Lambie S.C."/>
            <person name="Attwood G.T."/>
        </authorList>
    </citation>
    <scope>NUCLEOTIDE SEQUENCE [LARGE SCALE GENOMIC DNA]</scope>
    <source>
        <strain evidence="6">BRM9</strain>
    </source>
</reference>
<dbReference type="InterPro" id="IPR000054">
    <property type="entry name" value="Ribosomal_eL31"/>
</dbReference>